<comment type="caution">
    <text evidence="1">The sequence shown here is derived from an EMBL/GenBank/DDBJ whole genome shotgun (WGS) entry which is preliminary data.</text>
</comment>
<dbReference type="EMBL" id="VOTT01000164">
    <property type="protein sequence ID" value="MPU49308.1"/>
    <property type="molecule type" value="Genomic_DNA"/>
</dbReference>
<accession>A0A2T3S598</accession>
<evidence type="ECO:0000313" key="5">
    <source>
        <dbReference type="Proteomes" id="UP000436141"/>
    </source>
</evidence>
<gene>
    <name evidence="2" type="ORF">FVB16_10785</name>
    <name evidence="3" type="ORF">GRW05_13500</name>
    <name evidence="1" type="ORF">Q2V64_20595</name>
</gene>
<evidence type="ECO:0000313" key="2">
    <source>
        <dbReference type="EMBL" id="MPU49308.1"/>
    </source>
</evidence>
<dbReference type="EMBL" id="JAUKZB010000017">
    <property type="protein sequence ID" value="MDO2732114.1"/>
    <property type="molecule type" value="Genomic_DNA"/>
</dbReference>
<evidence type="ECO:0000313" key="4">
    <source>
        <dbReference type="Proteomes" id="UP000392867"/>
    </source>
</evidence>
<dbReference type="Proteomes" id="UP000392867">
    <property type="component" value="Unassembled WGS sequence"/>
</dbReference>
<dbReference type="Proteomes" id="UP000436141">
    <property type="component" value="Unassembled WGS sequence"/>
</dbReference>
<dbReference type="AlphaFoldDB" id="A0A2T3S598"/>
<evidence type="ECO:0000313" key="3">
    <source>
        <dbReference type="EMBL" id="MXI75272.1"/>
    </source>
</evidence>
<reference evidence="2 4" key="1">
    <citation type="submission" date="2019-08" db="EMBL/GenBank/DDBJ databases">
        <title>Identification of Water Treatment Resistant and Multidrug Resistant Urinary Pathogenic Escherichia coli in Wastewater.</title>
        <authorList>
            <person name="Neumann N."/>
        </authorList>
    </citation>
    <scope>NUCLEOTIDE SEQUENCE [LARGE SCALE GENOMIC DNA]</scope>
    <source>
        <strain evidence="2 4">WU2356</strain>
    </source>
</reference>
<proteinExistence type="predicted"/>
<name>A0A2T3S598_ECOLX</name>
<dbReference type="RefSeq" id="WP_001348590.1">
    <property type="nucleotide sequence ID" value="NZ_AP027599.1"/>
</dbReference>
<dbReference type="Proteomes" id="UP001174465">
    <property type="component" value="Unassembled WGS sequence"/>
</dbReference>
<protein>
    <submittedName>
        <fullName evidence="1">Uncharacterized protein</fullName>
    </submittedName>
</protein>
<dbReference type="EMBL" id="WUIY01000064">
    <property type="protein sequence ID" value="MXI75272.1"/>
    <property type="molecule type" value="Genomic_DNA"/>
</dbReference>
<organism evidence="1 6">
    <name type="scientific">Escherichia coli</name>
    <dbReference type="NCBI Taxonomy" id="562"/>
    <lineage>
        <taxon>Bacteria</taxon>
        <taxon>Pseudomonadati</taxon>
        <taxon>Pseudomonadota</taxon>
        <taxon>Gammaproteobacteria</taxon>
        <taxon>Enterobacterales</taxon>
        <taxon>Enterobacteriaceae</taxon>
        <taxon>Escherichia</taxon>
    </lineage>
</organism>
<sequence length="260" mass="29088">MDNINKHGLSRRIPETIKRQIRQRCGFGCVICGFGFYDYEHFKPDFVDAKVHDPNGMTLLCSQCNQKRARGRLSAQTVEIADRNPKCLQAGFANEMFDFHNEPITVKFAGVTFHNCQNLIVVNEQPILSVKPSPIPHGPMLLSGIFCNSIGKETLLIDENEWKAKSDNWDVECTGPRITIRRGPGEFALVLKMEPPTGLIVERLDMLYEGVRMKGDKDLLEVSINGGPLHRWQSCSMSNCHTGLAIQGGIRAANDPLYCA</sequence>
<evidence type="ECO:0000313" key="6">
    <source>
        <dbReference type="Proteomes" id="UP001174465"/>
    </source>
</evidence>
<reference evidence="1" key="3">
    <citation type="submission" date="2023-07" db="EMBL/GenBank/DDBJ databases">
        <title>High risk of intestinal colonization with ESBL-producing Escherichia coli among soldiers of military contingents in specific geographic regions.</title>
        <authorList>
            <person name="Literacka E."/>
        </authorList>
    </citation>
    <scope>NUCLEOTIDE SEQUENCE</scope>
    <source>
        <strain evidence="1">33</strain>
    </source>
</reference>
<reference evidence="3 5" key="2">
    <citation type="submission" date="2019-12" db="EMBL/GenBank/DDBJ databases">
        <title>Enteriobacteria Tanzani isolates_10434.</title>
        <authorList>
            <person name="Subbiah M."/>
            <person name="Call D."/>
        </authorList>
    </citation>
    <scope>NUCLEOTIDE SEQUENCE [LARGE SCALE GENOMIC DNA]</scope>
    <source>
        <strain evidence="3 5">10434wD1</strain>
    </source>
</reference>
<evidence type="ECO:0000313" key="1">
    <source>
        <dbReference type="EMBL" id="MDO2732114.1"/>
    </source>
</evidence>